<evidence type="ECO:0000256" key="6">
    <source>
        <dbReference type="SAM" id="SignalP"/>
    </source>
</evidence>
<dbReference type="AlphaFoldDB" id="A0A941F5N0"/>
<dbReference type="PROSITE" id="PS51257">
    <property type="entry name" value="PROKAR_LIPOPROTEIN"/>
    <property type="match status" value="1"/>
</dbReference>
<keyword evidence="5" id="KW-0998">Cell outer membrane</keyword>
<organism evidence="9 10">
    <name type="scientific">Carboxylicivirga sediminis</name>
    <dbReference type="NCBI Taxonomy" id="2006564"/>
    <lineage>
        <taxon>Bacteria</taxon>
        <taxon>Pseudomonadati</taxon>
        <taxon>Bacteroidota</taxon>
        <taxon>Bacteroidia</taxon>
        <taxon>Marinilabiliales</taxon>
        <taxon>Marinilabiliaceae</taxon>
        <taxon>Carboxylicivirga</taxon>
    </lineage>
</organism>
<keyword evidence="10" id="KW-1185">Reference proteome</keyword>
<name>A0A941F5N0_9BACT</name>
<accession>A0A941F5N0</accession>
<feature type="chain" id="PRO_5037613181" evidence="6">
    <location>
        <begin position="22"/>
        <end position="518"/>
    </location>
</feature>
<dbReference type="SUPFAM" id="SSF48452">
    <property type="entry name" value="TPR-like"/>
    <property type="match status" value="1"/>
</dbReference>
<dbReference type="Pfam" id="PF07980">
    <property type="entry name" value="SusD_RagB"/>
    <property type="match status" value="1"/>
</dbReference>
<evidence type="ECO:0000313" key="10">
    <source>
        <dbReference type="Proteomes" id="UP000679220"/>
    </source>
</evidence>
<dbReference type="InterPro" id="IPR011990">
    <property type="entry name" value="TPR-like_helical_dom_sf"/>
</dbReference>
<evidence type="ECO:0000256" key="3">
    <source>
        <dbReference type="ARBA" id="ARBA00022729"/>
    </source>
</evidence>
<keyword evidence="3 6" id="KW-0732">Signal</keyword>
<sequence length="518" mass="59118">MKRNYIIYTLLSFLMTWSACTMEEEPKFPAADNLFSSVEGANTVLNGCYSAIADFNYYGADFMHLTYFSSGLYTSNRDASLNDILIFQQTPSLNFVENVWKSSYRVIARANDIIDNLSLVELADVDEQNNILGQAYFLRGLTYFNLVRIYGGVPLITKTVTFETINQPRASSDAVYEQVITDFGMAASLLKDTDSQYDGRPAAPAANMLLAKVYMTLAGNKTAGETDYWQKAYDEAIKVYGKYSLVADYRTLWNETTSNITSESVFEIMGNEENTLRLHQLFTASNGNAGRSVWGRIKPNIECYDLHADKYADDPRIAATFKSEWVKYLANGNTQIIKSYPFFTKRNNKDKSYPWLNKYYINDHTKMNYNTNMNFVPFRYADVLLMLAEIENELNGPDNAYAYVNEVLARARASADVAAVEPADWTGMTQEEFRAAIMMEYRYELLGEGHEWFNDRRRGYEYFKTNVVDVHNNHPGYDFNVQRDVELPDNSRNMLMPIPQSEITANPNISAADQNPGY</sequence>
<dbReference type="InterPro" id="IPR012944">
    <property type="entry name" value="SusD_RagB_dom"/>
</dbReference>
<dbReference type="Pfam" id="PF14322">
    <property type="entry name" value="SusD-like_3"/>
    <property type="match status" value="1"/>
</dbReference>
<comment type="similarity">
    <text evidence="2">Belongs to the SusD family.</text>
</comment>
<comment type="subcellular location">
    <subcellularLocation>
        <location evidence="1">Cell outer membrane</location>
    </subcellularLocation>
</comment>
<evidence type="ECO:0000256" key="4">
    <source>
        <dbReference type="ARBA" id="ARBA00023136"/>
    </source>
</evidence>
<evidence type="ECO:0000256" key="1">
    <source>
        <dbReference type="ARBA" id="ARBA00004442"/>
    </source>
</evidence>
<dbReference type="CDD" id="cd08977">
    <property type="entry name" value="SusD"/>
    <property type="match status" value="1"/>
</dbReference>
<reference evidence="9" key="2">
    <citation type="submission" date="2021-04" db="EMBL/GenBank/DDBJ databases">
        <authorList>
            <person name="Zhang T."/>
            <person name="Zhang Y."/>
            <person name="Lu D."/>
            <person name="Zuo D."/>
            <person name="Du Z."/>
        </authorList>
    </citation>
    <scope>NUCLEOTIDE SEQUENCE</scope>
    <source>
        <strain evidence="9">JR1</strain>
    </source>
</reference>
<dbReference type="EMBL" id="JAGTAR010000018">
    <property type="protein sequence ID" value="MBR8536389.1"/>
    <property type="molecule type" value="Genomic_DNA"/>
</dbReference>
<feature type="domain" description="SusD-like N-terminal" evidence="8">
    <location>
        <begin position="94"/>
        <end position="215"/>
    </location>
</feature>
<dbReference type="RefSeq" id="WP_212191420.1">
    <property type="nucleotide sequence ID" value="NZ_JAGTAR010000018.1"/>
</dbReference>
<dbReference type="Proteomes" id="UP000679220">
    <property type="component" value="Unassembled WGS sequence"/>
</dbReference>
<protein>
    <submittedName>
        <fullName evidence="9">RagB/SusD family nutrient uptake outer membrane protein</fullName>
    </submittedName>
</protein>
<dbReference type="GO" id="GO:0009279">
    <property type="term" value="C:cell outer membrane"/>
    <property type="evidence" value="ECO:0007669"/>
    <property type="project" value="UniProtKB-SubCell"/>
</dbReference>
<gene>
    <name evidence="9" type="ORF">KDU71_12525</name>
</gene>
<dbReference type="Gene3D" id="1.25.40.390">
    <property type="match status" value="1"/>
</dbReference>
<proteinExistence type="inferred from homology"/>
<evidence type="ECO:0000256" key="5">
    <source>
        <dbReference type="ARBA" id="ARBA00023237"/>
    </source>
</evidence>
<evidence type="ECO:0000313" key="9">
    <source>
        <dbReference type="EMBL" id="MBR8536389.1"/>
    </source>
</evidence>
<dbReference type="InterPro" id="IPR033985">
    <property type="entry name" value="SusD-like_N"/>
</dbReference>
<comment type="caution">
    <text evidence="9">The sequence shown here is derived from an EMBL/GenBank/DDBJ whole genome shotgun (WGS) entry which is preliminary data.</text>
</comment>
<feature type="domain" description="RagB/SusD" evidence="7">
    <location>
        <begin position="274"/>
        <end position="518"/>
    </location>
</feature>
<evidence type="ECO:0000259" key="7">
    <source>
        <dbReference type="Pfam" id="PF07980"/>
    </source>
</evidence>
<feature type="signal peptide" evidence="6">
    <location>
        <begin position="1"/>
        <end position="21"/>
    </location>
</feature>
<keyword evidence="4" id="KW-0472">Membrane</keyword>
<reference evidence="9" key="1">
    <citation type="journal article" date="2018" name="Int. J. Syst. Evol. Microbiol.">
        <title>Carboxylicivirga sediminis sp. nov., isolated from coastal sediment.</title>
        <authorList>
            <person name="Wang F.Q."/>
            <person name="Ren L.H."/>
            <person name="Zou R.J."/>
            <person name="Sun Y.Z."/>
            <person name="Liu X.J."/>
            <person name="Jiang F."/>
            <person name="Liu L.J."/>
        </authorList>
    </citation>
    <scope>NUCLEOTIDE SEQUENCE</scope>
    <source>
        <strain evidence="9">JR1</strain>
    </source>
</reference>
<evidence type="ECO:0000259" key="8">
    <source>
        <dbReference type="Pfam" id="PF14322"/>
    </source>
</evidence>
<evidence type="ECO:0000256" key="2">
    <source>
        <dbReference type="ARBA" id="ARBA00006275"/>
    </source>
</evidence>